<evidence type="ECO:0000313" key="3">
    <source>
        <dbReference type="Proteomes" id="UP000501623"/>
    </source>
</evidence>
<feature type="chain" id="PRO_5027091049" description="DUF4397 domain-containing protein" evidence="1">
    <location>
        <begin position="20"/>
        <end position="253"/>
    </location>
</feature>
<keyword evidence="3" id="KW-1185">Reference proteome</keyword>
<feature type="signal peptide" evidence="1">
    <location>
        <begin position="1"/>
        <end position="19"/>
    </location>
</feature>
<proteinExistence type="predicted"/>
<sequence length="253" mass="27337">MRFILAFLLALGVVHASQAKCYTEGLAFWPTSKRIQANSCILIDGFANSQRIIQGLGTSYEAFFQVGTQRVPLQVKEILVGQYGLSQAVLQPRTSLTVGEQYELIIRGKGAKSGNAIESPSGFGRDRVIYTVEAGLDQTSPTWVAPLREKSKHYVEMGCGPEVAVEFAGVVYDQSTYLVKATVKDLHTGKTTQYYLQPDKAGLVSVGHGMCAGAFMLEKGKLFSVTFSLLDASGNTTPWVGPAIQFTSPEIAG</sequence>
<evidence type="ECO:0008006" key="4">
    <source>
        <dbReference type="Google" id="ProtNLM"/>
    </source>
</evidence>
<dbReference type="EMBL" id="CP053538">
    <property type="protein sequence ID" value="QJX47773.1"/>
    <property type="molecule type" value="Genomic_DNA"/>
</dbReference>
<reference evidence="2 3" key="1">
    <citation type="submission" date="2020-05" db="EMBL/GenBank/DDBJ databases">
        <title>Complete genome sequence of Hymenobacter sp. TS19 in Coasted Sand Dune.</title>
        <authorList>
            <person name="Lee J.-H."/>
            <person name="Jung J.-H."/>
            <person name="Jeong S."/>
            <person name="Zhao L."/>
            <person name="Kim M.-K."/>
            <person name="Seo H.-S."/>
            <person name="Lim S."/>
        </authorList>
    </citation>
    <scope>NUCLEOTIDE SEQUENCE [LARGE SCALE GENOMIC DNA]</scope>
    <source>
        <strain evidence="2 3">TS19</strain>
    </source>
</reference>
<dbReference type="RefSeq" id="WP_171591866.1">
    <property type="nucleotide sequence ID" value="NZ_CP053538.1"/>
</dbReference>
<dbReference type="KEGG" id="hts:HMJ29_12810"/>
<protein>
    <recommendedName>
        <fullName evidence="4">DUF4397 domain-containing protein</fullName>
    </recommendedName>
</protein>
<dbReference type="AlphaFoldDB" id="A0A6M6BK97"/>
<dbReference type="Proteomes" id="UP000501623">
    <property type="component" value="Chromosome"/>
</dbReference>
<evidence type="ECO:0000256" key="1">
    <source>
        <dbReference type="SAM" id="SignalP"/>
    </source>
</evidence>
<gene>
    <name evidence="2" type="ORF">HMJ29_12810</name>
</gene>
<organism evidence="2 3">
    <name type="scientific">Hymenobacter taeanensis</name>
    <dbReference type="NCBI Taxonomy" id="2735321"/>
    <lineage>
        <taxon>Bacteria</taxon>
        <taxon>Pseudomonadati</taxon>
        <taxon>Bacteroidota</taxon>
        <taxon>Cytophagia</taxon>
        <taxon>Cytophagales</taxon>
        <taxon>Hymenobacteraceae</taxon>
        <taxon>Hymenobacter</taxon>
    </lineage>
</organism>
<evidence type="ECO:0000313" key="2">
    <source>
        <dbReference type="EMBL" id="QJX47773.1"/>
    </source>
</evidence>
<name>A0A6M6BK97_9BACT</name>
<keyword evidence="1" id="KW-0732">Signal</keyword>
<accession>A0A6M6BK97</accession>